<keyword evidence="11" id="KW-1185">Reference proteome</keyword>
<feature type="transmembrane region" description="Helical" evidence="7">
    <location>
        <begin position="416"/>
        <end position="442"/>
    </location>
</feature>
<evidence type="ECO:0000256" key="7">
    <source>
        <dbReference type="SAM" id="Phobius"/>
    </source>
</evidence>
<dbReference type="PROSITE" id="PS00194">
    <property type="entry name" value="THIOREDOXIN_1"/>
    <property type="match status" value="1"/>
</dbReference>
<protein>
    <submittedName>
        <fullName evidence="10">Thiol:disulfide interchange protein DsbD,thiol:disulfide interchange protein,Uncharacterized protein predicted to be involved in C-type cytochrome biogenesis,Cytochrome C biogenesis protein transme...</fullName>
    </submittedName>
</protein>
<keyword evidence="4 7" id="KW-1133">Transmembrane helix</keyword>
<evidence type="ECO:0000256" key="5">
    <source>
        <dbReference type="ARBA" id="ARBA00023136"/>
    </source>
</evidence>
<dbReference type="InterPro" id="IPR003834">
    <property type="entry name" value="Cyt_c_assmbl_TM_dom"/>
</dbReference>
<gene>
    <name evidence="10" type="primary">dsbD</name>
    <name evidence="10" type="ORF">C834K_1000</name>
</gene>
<feature type="transmembrane region" description="Helical" evidence="7">
    <location>
        <begin position="498"/>
        <end position="518"/>
    </location>
</feature>
<dbReference type="Gene3D" id="3.40.30.10">
    <property type="entry name" value="Glutaredoxin"/>
    <property type="match status" value="1"/>
</dbReference>
<dbReference type="PANTHER" id="PTHR32234">
    <property type="entry name" value="THIOL:DISULFIDE INTERCHANGE PROTEIN DSBD"/>
    <property type="match status" value="1"/>
</dbReference>
<evidence type="ECO:0000313" key="10">
    <source>
        <dbReference type="EMBL" id="SYX09431.1"/>
    </source>
</evidence>
<evidence type="ECO:0000259" key="9">
    <source>
        <dbReference type="Pfam" id="PF11412"/>
    </source>
</evidence>
<dbReference type="InterPro" id="IPR017937">
    <property type="entry name" value="Thioredoxin_CS"/>
</dbReference>
<keyword evidence="3" id="KW-0201">Cytochrome c-type biogenesis</keyword>
<dbReference type="GO" id="GO:0015035">
    <property type="term" value="F:protein-disulfide reductase activity"/>
    <property type="evidence" value="ECO:0007669"/>
    <property type="project" value="TreeGrafter"/>
</dbReference>
<dbReference type="Proteomes" id="UP000258476">
    <property type="component" value="Chromosome"/>
</dbReference>
<dbReference type="InterPro" id="IPR035671">
    <property type="entry name" value="DsbD_gamma"/>
</dbReference>
<organism evidence="10 11">
    <name type="scientific">Chlamydia poikilotherma</name>
    <dbReference type="NCBI Taxonomy" id="1967783"/>
    <lineage>
        <taxon>Bacteria</taxon>
        <taxon>Pseudomonadati</taxon>
        <taxon>Chlamydiota</taxon>
        <taxon>Chlamydiia</taxon>
        <taxon>Chlamydiales</taxon>
        <taxon>Chlamydiaceae</taxon>
        <taxon>Chlamydia/Chlamydophila group</taxon>
        <taxon>Chlamydia</taxon>
    </lineage>
</organism>
<dbReference type="Pfam" id="PF11412">
    <property type="entry name" value="DsbD_N"/>
    <property type="match status" value="1"/>
</dbReference>
<dbReference type="GO" id="GO:0016020">
    <property type="term" value="C:membrane"/>
    <property type="evidence" value="ECO:0007669"/>
    <property type="project" value="UniProtKB-SubCell"/>
</dbReference>
<reference evidence="11" key="1">
    <citation type="submission" date="2017-11" db="EMBL/GenBank/DDBJ databases">
        <authorList>
            <person name="Seth-Smith MB H."/>
        </authorList>
    </citation>
    <scope>NUCLEOTIDE SEQUENCE [LARGE SCALE GENOMIC DNA]</scope>
</reference>
<dbReference type="GO" id="GO:0017004">
    <property type="term" value="P:cytochrome complex assembly"/>
    <property type="evidence" value="ECO:0007669"/>
    <property type="project" value="UniProtKB-KW"/>
</dbReference>
<comment type="subcellular location">
    <subcellularLocation>
        <location evidence="1">Membrane</location>
        <topology evidence="1">Multi-pass membrane protein</topology>
    </subcellularLocation>
</comment>
<evidence type="ECO:0000256" key="2">
    <source>
        <dbReference type="ARBA" id="ARBA00022692"/>
    </source>
</evidence>
<dbReference type="Pfam" id="PF02683">
    <property type="entry name" value="DsbD_TM"/>
    <property type="match status" value="1"/>
</dbReference>
<keyword evidence="6" id="KW-0676">Redox-active center</keyword>
<feature type="transmembrane region" description="Helical" evidence="7">
    <location>
        <begin position="593"/>
        <end position="614"/>
    </location>
</feature>
<dbReference type="PANTHER" id="PTHR32234:SF3">
    <property type="entry name" value="SUPPRESSION OF COPPER SENSITIVITY PROTEIN"/>
    <property type="match status" value="1"/>
</dbReference>
<dbReference type="KEGG" id="chla:C834K_1000"/>
<feature type="transmembrane region" description="Helical" evidence="7">
    <location>
        <begin position="328"/>
        <end position="352"/>
    </location>
</feature>
<evidence type="ECO:0000256" key="3">
    <source>
        <dbReference type="ARBA" id="ARBA00022748"/>
    </source>
</evidence>
<feature type="transmembrane region" description="Helical" evidence="7">
    <location>
        <begin position="373"/>
        <end position="396"/>
    </location>
</feature>
<keyword evidence="2 7" id="KW-0812">Transmembrane</keyword>
<feature type="domain" description="Cytochrome C biogenesis protein transmembrane" evidence="8">
    <location>
        <begin position="334"/>
        <end position="550"/>
    </location>
</feature>
<feature type="transmembrane region" description="Helical" evidence="7">
    <location>
        <begin position="561"/>
        <end position="581"/>
    </location>
</feature>
<dbReference type="InterPro" id="IPR028250">
    <property type="entry name" value="DsbDN"/>
</dbReference>
<evidence type="ECO:0000256" key="1">
    <source>
        <dbReference type="ARBA" id="ARBA00004141"/>
    </source>
</evidence>
<dbReference type="InterPro" id="IPR036249">
    <property type="entry name" value="Thioredoxin-like_sf"/>
</dbReference>
<evidence type="ECO:0000256" key="6">
    <source>
        <dbReference type="ARBA" id="ARBA00023284"/>
    </source>
</evidence>
<dbReference type="GO" id="GO:0045454">
    <property type="term" value="P:cell redox homeostasis"/>
    <property type="evidence" value="ECO:0007669"/>
    <property type="project" value="TreeGrafter"/>
</dbReference>
<sequence>MLKKFTKAFIKIKLYIVYNYLPDLEIIGVILNKIKKHFQTILVAFLISLPAFSAHGQKLRAAEPVVEEKALPGATLVSEGSHIPKGGIFRLGIKISAPRGSHIYWKNPGEVGSPLRINWNLPKGFVVEEEHWPAPKVFEEDGTTFFGYDDNAFIVADIRAPESGADNESIVLKAHVEWLACGESCVPGNVDLELSLPYRDGVAPLHPERSAEFAQTLQSRPRLLKDDQTITLGRSQEGELILNIIGSSNRAEKAWFISEKADKIFAYSEEAINETSGIAWKLKVKTLSGVQKNQELRGVLLLTDSAGREIESFVIQGQISDSGQTSEFWNYMTIIAMAFLGGLLLNIMPCVLPLVTLKVYGLIKSAGEHRSSVIVNGLCFTLGVVGCFWGLAGVAFLLKMLGHNIGWGFQLQEPMFVATLIIVFFLFALSSLGLFEMGTMFANLGGKLQSTESGASKNKAVGAVFNGVLATLVTTPCTGPFLGSILGLVMSLSFIKQLMIFTSIGLGMASPYLVFSVFPKMLSILPKPGSWMSTFKQLTGFMLLGTVTWLAWIFGSETSTTALIILLAGLWLAGLGAWILGKWGTPVSPKKQRVFASTLFFGFVAGALSLSFMASRNFTEEVETVVVQGGGSWQPFSGTKLAQLRKEGQAVFVNFTAKWCLTCQMNKPVLYGTAIQEMFKERGVVTLEADWTRKDPGITEELARLGRASVPSYVYYPADQSEPIVLPEKITQSVLEDMVFSKN</sequence>
<accession>A0A3B0PU84</accession>
<evidence type="ECO:0000313" key="11">
    <source>
        <dbReference type="Proteomes" id="UP000258476"/>
    </source>
</evidence>
<dbReference type="EMBL" id="LS992154">
    <property type="protein sequence ID" value="SYX09431.1"/>
    <property type="molecule type" value="Genomic_DNA"/>
</dbReference>
<evidence type="ECO:0000256" key="4">
    <source>
        <dbReference type="ARBA" id="ARBA00022989"/>
    </source>
</evidence>
<dbReference type="AlphaFoldDB" id="A0A3B0PU84"/>
<dbReference type="Pfam" id="PF13899">
    <property type="entry name" value="Thioredoxin_7"/>
    <property type="match status" value="1"/>
</dbReference>
<feature type="transmembrane region" description="Helical" evidence="7">
    <location>
        <begin position="463"/>
        <end position="492"/>
    </location>
</feature>
<name>A0A3B0PU84_9CHLA</name>
<proteinExistence type="predicted"/>
<dbReference type="CDD" id="cd02953">
    <property type="entry name" value="DsbDgamma"/>
    <property type="match status" value="1"/>
</dbReference>
<feature type="transmembrane region" description="Helical" evidence="7">
    <location>
        <begin position="538"/>
        <end position="555"/>
    </location>
</feature>
<dbReference type="SUPFAM" id="SSF52833">
    <property type="entry name" value="Thioredoxin-like"/>
    <property type="match status" value="1"/>
</dbReference>
<evidence type="ECO:0000259" key="8">
    <source>
        <dbReference type="Pfam" id="PF02683"/>
    </source>
</evidence>
<keyword evidence="5 7" id="KW-0472">Membrane</keyword>
<feature type="domain" description="Thiol:disulfide interchange protein DsbD N-terminal" evidence="9">
    <location>
        <begin position="87"/>
        <end position="194"/>
    </location>
</feature>